<evidence type="ECO:0000256" key="7">
    <source>
        <dbReference type="ARBA" id="ARBA00023136"/>
    </source>
</evidence>
<evidence type="ECO:0000256" key="6">
    <source>
        <dbReference type="ARBA" id="ARBA00022989"/>
    </source>
</evidence>
<organism evidence="9 10">
    <name type="scientific">Syncephalis pseudoplumigaleata</name>
    <dbReference type="NCBI Taxonomy" id="1712513"/>
    <lineage>
        <taxon>Eukaryota</taxon>
        <taxon>Fungi</taxon>
        <taxon>Fungi incertae sedis</taxon>
        <taxon>Zoopagomycota</taxon>
        <taxon>Zoopagomycotina</taxon>
        <taxon>Zoopagomycetes</taxon>
        <taxon>Zoopagales</taxon>
        <taxon>Piptocephalidaceae</taxon>
        <taxon>Syncephalis</taxon>
    </lineage>
</organism>
<name>A0A4P9Z239_9FUNG</name>
<feature type="transmembrane region" description="Helical" evidence="8">
    <location>
        <begin position="18"/>
        <end position="40"/>
    </location>
</feature>
<feature type="transmembrane region" description="Helical" evidence="8">
    <location>
        <begin position="68"/>
        <end position="87"/>
    </location>
</feature>
<dbReference type="OrthoDB" id="369569at2759"/>
<evidence type="ECO:0000256" key="8">
    <source>
        <dbReference type="SAM" id="Phobius"/>
    </source>
</evidence>
<keyword evidence="4 8" id="KW-0812">Transmembrane</keyword>
<accession>A0A4P9Z239</accession>
<evidence type="ECO:0000256" key="3">
    <source>
        <dbReference type="ARBA" id="ARBA00020820"/>
    </source>
</evidence>
<evidence type="ECO:0000256" key="4">
    <source>
        <dbReference type="ARBA" id="ARBA00022692"/>
    </source>
</evidence>
<evidence type="ECO:0000313" key="10">
    <source>
        <dbReference type="Proteomes" id="UP000278143"/>
    </source>
</evidence>
<dbReference type="Proteomes" id="UP000278143">
    <property type="component" value="Unassembled WGS sequence"/>
</dbReference>
<sequence>RAWDAALTPAKSLPMNAFMLWMSGNGVQIFSIMITAMLFFQPVKAMMNLNAAFERFEIKGNRASNELALPKLVFLLMNLLTILLGVYKLSAMGLLPTATSDWLAFMEPKKVATSMGRRMQLRAMSADRWHC</sequence>
<dbReference type="InterPro" id="IPR009445">
    <property type="entry name" value="TMEM85/Emc4"/>
</dbReference>
<proteinExistence type="inferred from homology"/>
<evidence type="ECO:0000256" key="2">
    <source>
        <dbReference type="ARBA" id="ARBA00007715"/>
    </source>
</evidence>
<evidence type="ECO:0000256" key="5">
    <source>
        <dbReference type="ARBA" id="ARBA00022824"/>
    </source>
</evidence>
<comment type="similarity">
    <text evidence="2">Belongs to the EMC4 family.</text>
</comment>
<feature type="non-terminal residue" evidence="9">
    <location>
        <position position="1"/>
    </location>
</feature>
<keyword evidence="7 8" id="KW-0472">Membrane</keyword>
<reference evidence="10" key="1">
    <citation type="journal article" date="2018" name="Nat. Microbiol.">
        <title>Leveraging single-cell genomics to expand the fungal tree of life.</title>
        <authorList>
            <person name="Ahrendt S.R."/>
            <person name="Quandt C.A."/>
            <person name="Ciobanu D."/>
            <person name="Clum A."/>
            <person name="Salamov A."/>
            <person name="Andreopoulos B."/>
            <person name="Cheng J.F."/>
            <person name="Woyke T."/>
            <person name="Pelin A."/>
            <person name="Henrissat B."/>
            <person name="Reynolds N.K."/>
            <person name="Benny G.L."/>
            <person name="Smith M.E."/>
            <person name="James T.Y."/>
            <person name="Grigoriev I.V."/>
        </authorList>
    </citation>
    <scope>NUCLEOTIDE SEQUENCE [LARGE SCALE GENOMIC DNA]</scope>
    <source>
        <strain evidence="10">Benny S71-1</strain>
    </source>
</reference>
<dbReference type="Pfam" id="PF06417">
    <property type="entry name" value="EMC4"/>
    <property type="match status" value="1"/>
</dbReference>
<evidence type="ECO:0000313" key="9">
    <source>
        <dbReference type="EMBL" id="RKP25510.1"/>
    </source>
</evidence>
<protein>
    <recommendedName>
        <fullName evidence="3">ER membrane protein complex subunit 4</fullName>
    </recommendedName>
</protein>
<dbReference type="EMBL" id="KZ989721">
    <property type="protein sequence ID" value="RKP25510.1"/>
    <property type="molecule type" value="Genomic_DNA"/>
</dbReference>
<dbReference type="GO" id="GO:0005789">
    <property type="term" value="C:endoplasmic reticulum membrane"/>
    <property type="evidence" value="ECO:0007669"/>
    <property type="project" value="UniProtKB-SubCell"/>
</dbReference>
<dbReference type="AlphaFoldDB" id="A0A4P9Z239"/>
<keyword evidence="5" id="KW-0256">Endoplasmic reticulum</keyword>
<keyword evidence="6 8" id="KW-1133">Transmembrane helix</keyword>
<evidence type="ECO:0000256" key="1">
    <source>
        <dbReference type="ARBA" id="ARBA00004477"/>
    </source>
</evidence>
<dbReference type="PANTHER" id="PTHR19315">
    <property type="entry name" value="ER MEMBRANE PROTEIN COMPLEX SUBUNIT 4"/>
    <property type="match status" value="1"/>
</dbReference>
<gene>
    <name evidence="9" type="ORF">SYNPS1DRAFT_15547</name>
</gene>
<comment type="subcellular location">
    <subcellularLocation>
        <location evidence="1">Endoplasmic reticulum membrane</location>
        <topology evidence="1">Multi-pass membrane protein</topology>
    </subcellularLocation>
</comment>
<keyword evidence="10" id="KW-1185">Reference proteome</keyword>